<proteinExistence type="predicted"/>
<sequence>MSDAVVSFLLNEVKDLVKDALADGNLSSSEILKIAMEVVKKASSAVDLAFEEKKKLVVKVVETSLKSHLAPEQFEQTGARVALEMLPTVLDIAMKAASGHFDLTEKVVEKAGWNCLSSCFSFVKKEAPVAVDDTKKVALQLLEPVVPSGSSVSPAQAALD</sequence>
<dbReference type="AlphaFoldDB" id="A0A6C0JZT9"/>
<protein>
    <submittedName>
        <fullName evidence="1">Uncharacterized protein</fullName>
    </submittedName>
</protein>
<name>A0A6C0JZT9_9ZZZZ</name>
<accession>A0A6C0JZT9</accession>
<organism evidence="1">
    <name type="scientific">viral metagenome</name>
    <dbReference type="NCBI Taxonomy" id="1070528"/>
    <lineage>
        <taxon>unclassified sequences</taxon>
        <taxon>metagenomes</taxon>
        <taxon>organismal metagenomes</taxon>
    </lineage>
</organism>
<reference evidence="1" key="1">
    <citation type="journal article" date="2020" name="Nature">
        <title>Giant virus diversity and host interactions through global metagenomics.</title>
        <authorList>
            <person name="Schulz F."/>
            <person name="Roux S."/>
            <person name="Paez-Espino D."/>
            <person name="Jungbluth S."/>
            <person name="Walsh D.A."/>
            <person name="Denef V.J."/>
            <person name="McMahon K.D."/>
            <person name="Konstantinidis K.T."/>
            <person name="Eloe-Fadrosh E.A."/>
            <person name="Kyrpides N.C."/>
            <person name="Woyke T."/>
        </authorList>
    </citation>
    <scope>NUCLEOTIDE SEQUENCE</scope>
    <source>
        <strain evidence="1">GVMAG-S-1101164-105</strain>
    </source>
</reference>
<evidence type="ECO:0000313" key="1">
    <source>
        <dbReference type="EMBL" id="QHU09418.1"/>
    </source>
</evidence>
<dbReference type="EMBL" id="MN740737">
    <property type="protein sequence ID" value="QHU09418.1"/>
    <property type="molecule type" value="Genomic_DNA"/>
</dbReference>